<dbReference type="InterPro" id="IPR045351">
    <property type="entry name" value="DUF6531"/>
</dbReference>
<dbReference type="PROSITE" id="PS01302">
    <property type="entry name" value="UPF0758"/>
    <property type="match status" value="1"/>
</dbReference>
<dbReference type="InterPro" id="IPR056823">
    <property type="entry name" value="TEN-like_YD-shell"/>
</dbReference>
<evidence type="ECO:0000256" key="1">
    <source>
        <dbReference type="ARBA" id="ARBA00022737"/>
    </source>
</evidence>
<evidence type="ECO:0008006" key="7">
    <source>
        <dbReference type="Google" id="ProtNLM"/>
    </source>
</evidence>
<comment type="caution">
    <text evidence="5">The sequence shown here is derived from an EMBL/GenBank/DDBJ whole genome shotgun (WGS) entry which is preliminary data.</text>
</comment>
<protein>
    <recommendedName>
        <fullName evidence="7">Sugar-binding protein</fullName>
    </recommendedName>
</protein>
<dbReference type="CDD" id="cd14740">
    <property type="entry name" value="PAAR_4"/>
    <property type="match status" value="1"/>
</dbReference>
<dbReference type="InterPro" id="IPR020891">
    <property type="entry name" value="UPF0758_CS"/>
</dbReference>
<dbReference type="InterPro" id="IPR006530">
    <property type="entry name" value="YD"/>
</dbReference>
<dbReference type="InterPro" id="IPR050708">
    <property type="entry name" value="T6SS_VgrG/RHS"/>
</dbReference>
<feature type="compositionally biased region" description="Pro residues" evidence="2">
    <location>
        <begin position="1"/>
        <end position="22"/>
    </location>
</feature>
<dbReference type="SMR" id="A0A4R5L9D3"/>
<dbReference type="RefSeq" id="WP_133186147.1">
    <property type="nucleotide sequence ID" value="NZ_SMOD01000026.1"/>
</dbReference>
<reference evidence="5 6" key="1">
    <citation type="submission" date="2019-03" db="EMBL/GenBank/DDBJ databases">
        <title>Paraburkholderia sp. isolated from native Mimosa gymnas in Guartela State Park, Brazil.</title>
        <authorList>
            <person name="Paulitsch F."/>
            <person name="Hungria M."/>
            <person name="Delamuta J.R.M."/>
            <person name="Ribeiro R.A."/>
            <person name="Dall'Agnol R."/>
            <person name="Silva J.S.B."/>
        </authorList>
    </citation>
    <scope>NUCLEOTIDE SEQUENCE [LARGE SCALE GENOMIC DNA]</scope>
    <source>
        <strain evidence="5 6">CNPSo 3008</strain>
    </source>
</reference>
<dbReference type="Gene3D" id="2.180.10.10">
    <property type="entry name" value="RHS repeat-associated core"/>
    <property type="match status" value="2"/>
</dbReference>
<feature type="region of interest" description="Disordered" evidence="2">
    <location>
        <begin position="1"/>
        <end position="29"/>
    </location>
</feature>
<dbReference type="OrthoDB" id="5445630at2"/>
<dbReference type="PANTHER" id="PTHR32305">
    <property type="match status" value="1"/>
</dbReference>
<dbReference type="InterPro" id="IPR022385">
    <property type="entry name" value="Rhs_assc_core"/>
</dbReference>
<name>A0A4R5L9D3_9BURK</name>
<feature type="domain" description="Teneurin-like YD-shell" evidence="4">
    <location>
        <begin position="1003"/>
        <end position="1256"/>
    </location>
</feature>
<dbReference type="Pfam" id="PF20148">
    <property type="entry name" value="DUF6531"/>
    <property type="match status" value="1"/>
</dbReference>
<dbReference type="EMBL" id="SMOD01000026">
    <property type="protein sequence ID" value="TDG04599.1"/>
    <property type="molecule type" value="Genomic_DNA"/>
</dbReference>
<dbReference type="NCBIfam" id="TIGR01643">
    <property type="entry name" value="YD_repeat_2x"/>
    <property type="match status" value="2"/>
</dbReference>
<organism evidence="5 6">
    <name type="scientific">Paraburkholderia guartelaensis</name>
    <dbReference type="NCBI Taxonomy" id="2546446"/>
    <lineage>
        <taxon>Bacteria</taxon>
        <taxon>Pseudomonadati</taxon>
        <taxon>Pseudomonadota</taxon>
        <taxon>Betaproteobacteria</taxon>
        <taxon>Burkholderiales</taxon>
        <taxon>Burkholderiaceae</taxon>
        <taxon>Paraburkholderia</taxon>
    </lineage>
</organism>
<dbReference type="Proteomes" id="UP000295606">
    <property type="component" value="Unassembled WGS sequence"/>
</dbReference>
<dbReference type="NCBIfam" id="TIGR03696">
    <property type="entry name" value="Rhs_assc_core"/>
    <property type="match status" value="1"/>
</dbReference>
<dbReference type="PANTHER" id="PTHR32305:SF15">
    <property type="entry name" value="PROTEIN RHSA-RELATED"/>
    <property type="match status" value="1"/>
</dbReference>
<dbReference type="Pfam" id="PF05488">
    <property type="entry name" value="PAAR_motif"/>
    <property type="match status" value="1"/>
</dbReference>
<evidence type="ECO:0000256" key="2">
    <source>
        <dbReference type="SAM" id="MobiDB-lite"/>
    </source>
</evidence>
<evidence type="ECO:0000313" key="6">
    <source>
        <dbReference type="Proteomes" id="UP000295606"/>
    </source>
</evidence>
<dbReference type="InterPro" id="IPR008727">
    <property type="entry name" value="PAAR_motif"/>
</dbReference>
<sequence length="1500" mass="165040">MSTPPGNPASPANEPPPPPAPLISPTGNTSVDALASAVNAGAQPFQQLGNPKANTLDRVTNVVSGAVGSLGALDQLLNTGMAMIPGANLVPGMPAAFIGVPHLGVPHAHAHPPSDGVPMPSCGVTIGSGCLSVLYGGMPAARVLDIGLAPTCGGLAPIFEICTGSSNTFIGGARAARMALDLTRHCNPLGMSGAGHAEQDAEKASALKRAMHIAGMAAPVASGGLTAADQAVDGAGAAAVEMTAAQTAADAIAMAMSNLMGKDPGVEPGVGTLIDGDASVLIGGFPMPDALAMLMLGWGLRKKAHAPEGAGEPKRTEQGECKGGHPVDVVRGTAENQFTDYATLDAPEFKWERYYRSDWSERDGALGFGFRHSFQHELRLLRTRAIYVDGHGRAYAFGRSASGRYEDVFAGYELEQQGENRFVLLQATRGEFTFERASAAQASARLVRHVHEGVESALRYAGDGTLRHIEQTAQREQRHRMIDLLYDARGHVVEMRVTDPRGAVLCAARYRYDATGCLVASTDALGASMTYGYDAWRRMIRETDANGYAFSYRYDSDGRCVESAGQDGLWRVLLDYQPGRTVVTQADGGRWTYLYDAARTVTRIVDPYGGATERVIGDDGRIVEEVDSGGRVMRWLYDERGENTGRQDRWGNRWPTRDEAPVLPNPLAHVVPARPLELLWGDARPEDFTDRLLLPPEIEAVAAAAFAPSAAVPKPAEQRDGAGRVIRRTDESGHAECLHRDAAGNVVQLRDKDGRYYGYAIASWNLRESETDPLGNTVRYRYSSKQNITAVVDANGNESRYTYDYKSRLTRVARHDTIRESYVYDTGDRLIEKRDGAGNTLLRFEVGENGLHSKRILASGETHTYEYDRRGNFTRASTDKFEVTLTYDAFGRRTGDKRDGRGVEHSFVGQRLESTTWFGRFVVRYETGPSGDVMIHTPGGDVHRLQRAADGTVLLRLSNSTNVLYKFDENGRCAGRLTWPDGHTSANRCVQYRYSAVGELRQVIDSKGGTTEYQYDDAHRLVGESREGWAFRRFEYDRGGNLLSTPTCQWMRYTEGNRLSGAACGAFCYNSRNHLAEQIGENNRRTTWHYNSMDLLVRVQWSDRQENWSAEYDGLCRRIAKAMGQARTQYFWDGDRLAAEVAPNGQLRIYAYVNETSYLPFMFIDYDGCDAAPESGRTYYVFCNQVGLPEWIEDISRGCVWGVNEIDPYGAICVAPDNELEYNLRWPGHWFDPETDLHYNRFRSYSPVLGRYLQSDPAGQAGGINLYAHTANPLVFIDVLGRECPHGNESSSECSQCADREEAERINAKILQLISKKMSIEDAVTGHPGELIPLPHFEIDKEYSHYAKEYKQLLADIDALAEAREDALLREQFPSMDAVTLPPFDGKTTIGYMFYTDANGQYHVRKLYSGGKVLSNYDSSGHVEGMAALIMRKGRITEAVVMHNHPSGTCHYCNGQVETLLPKNAKLKVIPPANAKAPTKYWYDQPVDYLGNSNDPKPPS</sequence>
<gene>
    <name evidence="5" type="ORF">E1N52_28370</name>
</gene>
<proteinExistence type="predicted"/>
<keyword evidence="1" id="KW-0677">Repeat</keyword>
<feature type="domain" description="DUF6531" evidence="3">
    <location>
        <begin position="324"/>
        <end position="397"/>
    </location>
</feature>
<evidence type="ECO:0000259" key="3">
    <source>
        <dbReference type="Pfam" id="PF20148"/>
    </source>
</evidence>
<dbReference type="Pfam" id="PF25023">
    <property type="entry name" value="TEN_YD-shell"/>
    <property type="match status" value="2"/>
</dbReference>
<evidence type="ECO:0000313" key="5">
    <source>
        <dbReference type="EMBL" id="TDG04599.1"/>
    </source>
</evidence>
<dbReference type="Pfam" id="PF05593">
    <property type="entry name" value="RHS_repeat"/>
    <property type="match status" value="1"/>
</dbReference>
<evidence type="ECO:0000259" key="4">
    <source>
        <dbReference type="Pfam" id="PF25023"/>
    </source>
</evidence>
<accession>A0A4R5L9D3</accession>
<feature type="domain" description="Teneurin-like YD-shell" evidence="4">
    <location>
        <begin position="773"/>
        <end position="907"/>
    </location>
</feature>
<dbReference type="InterPro" id="IPR031325">
    <property type="entry name" value="RHS_repeat"/>
</dbReference>